<evidence type="ECO:0000256" key="9">
    <source>
        <dbReference type="ARBA" id="ARBA00022840"/>
    </source>
</evidence>
<feature type="transmembrane region" description="Helical" evidence="19">
    <location>
        <begin position="91"/>
        <end position="112"/>
    </location>
</feature>
<keyword evidence="10 19" id="KW-1133">Transmembrane helix</keyword>
<dbReference type="EMBL" id="JANKAS010000002">
    <property type="protein sequence ID" value="MCR1897861.1"/>
    <property type="molecule type" value="Genomic_DNA"/>
</dbReference>
<dbReference type="Pfam" id="PF01219">
    <property type="entry name" value="DAGK_prokar"/>
    <property type="match status" value="1"/>
</dbReference>
<evidence type="ECO:0000256" key="10">
    <source>
        <dbReference type="ARBA" id="ARBA00022989"/>
    </source>
</evidence>
<dbReference type="GO" id="GO:0005524">
    <property type="term" value="F:ATP binding"/>
    <property type="evidence" value="ECO:0007669"/>
    <property type="project" value="UniProtKB-KW"/>
</dbReference>
<feature type="binding site" evidence="17">
    <location>
        <position position="72"/>
    </location>
    <ligand>
        <name>ATP</name>
        <dbReference type="ChEBI" id="CHEBI:30616"/>
    </ligand>
</feature>
<dbReference type="InterPro" id="IPR000829">
    <property type="entry name" value="DAGK"/>
</dbReference>
<evidence type="ECO:0000313" key="21">
    <source>
        <dbReference type="EMBL" id="MCR1897861.1"/>
    </source>
</evidence>
<dbReference type="SMART" id="SM00014">
    <property type="entry name" value="acidPPc"/>
    <property type="match status" value="1"/>
</dbReference>
<keyword evidence="22" id="KW-1185">Reference proteome</keyword>
<feature type="binding site" evidence="18">
    <location>
        <position position="72"/>
    </location>
    <ligand>
        <name>a divalent metal cation</name>
        <dbReference type="ChEBI" id="CHEBI:60240"/>
    </ligand>
</feature>
<organism evidence="21 22">
    <name type="scientific">Irregularibacter muris</name>
    <dbReference type="NCBI Taxonomy" id="1796619"/>
    <lineage>
        <taxon>Bacteria</taxon>
        <taxon>Bacillati</taxon>
        <taxon>Bacillota</taxon>
        <taxon>Clostridia</taxon>
        <taxon>Eubacteriales</taxon>
        <taxon>Eubacteriaceae</taxon>
        <taxon>Irregularibacter</taxon>
    </lineage>
</organism>
<dbReference type="Proteomes" id="UP001205748">
    <property type="component" value="Unassembled WGS sequence"/>
</dbReference>
<feature type="transmembrane region" description="Helical" evidence="19">
    <location>
        <begin position="132"/>
        <end position="149"/>
    </location>
</feature>
<dbReference type="CDD" id="cd03383">
    <property type="entry name" value="PAP2_diacylglycerolkinase"/>
    <property type="match status" value="1"/>
</dbReference>
<dbReference type="InterPro" id="IPR036938">
    <property type="entry name" value="PAP2/HPO_sf"/>
</dbReference>
<dbReference type="EC" id="2.7.1.107" evidence="21"/>
<dbReference type="GO" id="GO:0005886">
    <property type="term" value="C:plasma membrane"/>
    <property type="evidence" value="ECO:0007669"/>
    <property type="project" value="UniProtKB-SubCell"/>
</dbReference>
<evidence type="ECO:0000259" key="20">
    <source>
        <dbReference type="SMART" id="SM00014"/>
    </source>
</evidence>
<proteinExistence type="inferred from homology"/>
<dbReference type="PANTHER" id="PTHR34299">
    <property type="entry name" value="DIACYLGLYCEROL KINASE"/>
    <property type="match status" value="1"/>
</dbReference>
<dbReference type="GO" id="GO:0008654">
    <property type="term" value="P:phospholipid biosynthetic process"/>
    <property type="evidence" value="ECO:0007669"/>
    <property type="project" value="UniProtKB-KW"/>
</dbReference>
<keyword evidence="6 19" id="KW-0812">Transmembrane</keyword>
<feature type="transmembrane region" description="Helical" evidence="19">
    <location>
        <begin position="210"/>
        <end position="231"/>
    </location>
</feature>
<evidence type="ECO:0000256" key="1">
    <source>
        <dbReference type="ARBA" id="ARBA00004651"/>
    </source>
</evidence>
<evidence type="ECO:0000256" key="13">
    <source>
        <dbReference type="ARBA" id="ARBA00023209"/>
    </source>
</evidence>
<keyword evidence="12 19" id="KW-0472">Membrane</keyword>
<evidence type="ECO:0000256" key="18">
    <source>
        <dbReference type="PIRSR" id="PIRSR600829-4"/>
    </source>
</evidence>
<keyword evidence="3" id="KW-1003">Cell membrane</keyword>
<dbReference type="RefSeq" id="WP_257529682.1">
    <property type="nucleotide sequence ID" value="NZ_JANKAS010000002.1"/>
</dbReference>
<comment type="subcellular location">
    <subcellularLocation>
        <location evidence="1">Cell membrane</location>
        <topology evidence="1">Multi-pass membrane protein</topology>
    </subcellularLocation>
</comment>
<dbReference type="GO" id="GO:0046872">
    <property type="term" value="F:metal ion binding"/>
    <property type="evidence" value="ECO:0007669"/>
    <property type="project" value="UniProtKB-KW"/>
</dbReference>
<evidence type="ECO:0000256" key="11">
    <source>
        <dbReference type="ARBA" id="ARBA00023098"/>
    </source>
</evidence>
<accession>A0AAE3HCV6</accession>
<evidence type="ECO:0000256" key="4">
    <source>
        <dbReference type="ARBA" id="ARBA00022516"/>
    </source>
</evidence>
<evidence type="ECO:0000256" key="8">
    <source>
        <dbReference type="ARBA" id="ARBA00022777"/>
    </source>
</evidence>
<evidence type="ECO:0000256" key="6">
    <source>
        <dbReference type="ARBA" id="ARBA00022692"/>
    </source>
</evidence>
<comment type="similarity">
    <text evidence="2">Belongs to the bacterial diacylglycerol kinase family.</text>
</comment>
<dbReference type="Gene3D" id="1.20.144.10">
    <property type="entry name" value="Phosphatidic acid phosphatase type 2/haloperoxidase"/>
    <property type="match status" value="1"/>
</dbReference>
<keyword evidence="7 17" id="KW-0547">Nucleotide-binding</keyword>
<dbReference type="GO" id="GO:0004143">
    <property type="term" value="F:ATP-dependent diacylglycerol kinase activity"/>
    <property type="evidence" value="ECO:0007669"/>
    <property type="project" value="UniProtKB-EC"/>
</dbReference>
<feature type="transmembrane region" description="Helical" evidence="19">
    <location>
        <begin position="51"/>
        <end position="71"/>
    </location>
</feature>
<dbReference type="PANTHER" id="PTHR34299:SF1">
    <property type="entry name" value="DIACYLGLYCEROL KINASE"/>
    <property type="match status" value="1"/>
</dbReference>
<feature type="domain" description="Phosphatidic acid phosphatase type 2/haloperoxidase" evidence="20">
    <location>
        <begin position="89"/>
        <end position="228"/>
    </location>
</feature>
<evidence type="ECO:0000256" key="3">
    <source>
        <dbReference type="ARBA" id="ARBA00022475"/>
    </source>
</evidence>
<keyword evidence="13" id="KW-0594">Phospholipid biosynthesis</keyword>
<comment type="caution">
    <text evidence="21">The sequence shown here is derived from an EMBL/GenBank/DDBJ whole genome shotgun (WGS) entry which is preliminary data.</text>
</comment>
<dbReference type="AlphaFoldDB" id="A0AAE3HCV6"/>
<gene>
    <name evidence="21" type="ORF">NSA47_02510</name>
</gene>
<dbReference type="Gene3D" id="1.10.287.3610">
    <property type="match status" value="1"/>
</dbReference>
<keyword evidence="18" id="KW-0479">Metal-binding</keyword>
<sequence length="232" mass="25605">MKVRKIIESFNYAISGLIYTLKTQRNMRIHFTIGLLVILTSLFMDLSRVEIIILFFTICLVIISEMINTAIEATIDLYTSTYHPLAKIAKNVAAGAVLVSAINSVIVAYVLFFDKFSPMTKNVIHKVQQSPGHLTFVSLILVVAAVIAIKSRFSEGSYMVGGMPSGHSAISFSLATAITFITENMLVATLAYLLAFLVSQSRIEGKIHDFYEVIVGSILGLLVTILIFQLIY</sequence>
<evidence type="ECO:0000256" key="7">
    <source>
        <dbReference type="ARBA" id="ARBA00022741"/>
    </source>
</evidence>
<keyword evidence="5 21" id="KW-0808">Transferase</keyword>
<evidence type="ECO:0000256" key="12">
    <source>
        <dbReference type="ARBA" id="ARBA00023136"/>
    </source>
</evidence>
<evidence type="ECO:0000256" key="16">
    <source>
        <dbReference type="PIRSR" id="PIRSR600829-2"/>
    </source>
</evidence>
<evidence type="ECO:0000256" key="15">
    <source>
        <dbReference type="PIRSR" id="PIRSR600829-1"/>
    </source>
</evidence>
<keyword evidence="18" id="KW-0460">Magnesium</keyword>
<protein>
    <submittedName>
        <fullName evidence="21">Diacylglycerol kinase</fullName>
        <ecNumber evidence="21">2.7.1.107</ecNumber>
    </submittedName>
</protein>
<evidence type="ECO:0000256" key="2">
    <source>
        <dbReference type="ARBA" id="ARBA00005967"/>
    </source>
</evidence>
<keyword evidence="9 17" id="KW-0067">ATP-binding</keyword>
<keyword evidence="11" id="KW-0443">Lipid metabolism</keyword>
<feature type="binding site" evidence="16">
    <location>
        <position position="65"/>
    </location>
    <ligand>
        <name>substrate</name>
    </ligand>
</feature>
<keyword evidence="4" id="KW-0444">Lipid biosynthesis</keyword>
<dbReference type="CDD" id="cd14266">
    <property type="entry name" value="UDPK_IM_PAP2_like"/>
    <property type="match status" value="1"/>
</dbReference>
<dbReference type="SUPFAM" id="SSF48317">
    <property type="entry name" value="Acid phosphatase/Vanadium-dependent haloperoxidase"/>
    <property type="match status" value="1"/>
</dbReference>
<feature type="active site" description="Proton acceptor" evidence="15">
    <location>
        <position position="65"/>
    </location>
</feature>
<keyword evidence="14" id="KW-1208">Phospholipid metabolism</keyword>
<comment type="cofactor">
    <cofactor evidence="18">
        <name>Mg(2+)</name>
        <dbReference type="ChEBI" id="CHEBI:18420"/>
    </cofactor>
    <text evidence="18">Mn(2+), Zn(2+), Cd(2+) and Co(2+) support activity to lesser extents.</text>
</comment>
<dbReference type="InterPro" id="IPR000326">
    <property type="entry name" value="PAP2/HPO"/>
</dbReference>
<evidence type="ECO:0000256" key="19">
    <source>
        <dbReference type="SAM" id="Phobius"/>
    </source>
</evidence>
<keyword evidence="8 21" id="KW-0418">Kinase</keyword>
<dbReference type="Pfam" id="PF01569">
    <property type="entry name" value="PAP2"/>
    <property type="match status" value="1"/>
</dbReference>
<evidence type="ECO:0000256" key="14">
    <source>
        <dbReference type="ARBA" id="ARBA00023264"/>
    </source>
</evidence>
<evidence type="ECO:0000256" key="5">
    <source>
        <dbReference type="ARBA" id="ARBA00022679"/>
    </source>
</evidence>
<reference evidence="21" key="1">
    <citation type="submission" date="2022-07" db="EMBL/GenBank/DDBJ databases">
        <title>Enhanced cultured diversity of the mouse gut microbiota enables custom-made synthetic communities.</title>
        <authorList>
            <person name="Afrizal A."/>
        </authorList>
    </citation>
    <scope>NUCLEOTIDE SEQUENCE</scope>
    <source>
        <strain evidence="21">DSM 28593</strain>
    </source>
</reference>
<dbReference type="InterPro" id="IPR036945">
    <property type="entry name" value="DAGK_sf"/>
</dbReference>
<feature type="binding site" evidence="17">
    <location>
        <position position="12"/>
    </location>
    <ligand>
        <name>ATP</name>
        <dbReference type="ChEBI" id="CHEBI:30616"/>
    </ligand>
</feature>
<name>A0AAE3HCV6_9FIRM</name>
<evidence type="ECO:0000313" key="22">
    <source>
        <dbReference type="Proteomes" id="UP001205748"/>
    </source>
</evidence>
<evidence type="ECO:0000256" key="17">
    <source>
        <dbReference type="PIRSR" id="PIRSR600829-3"/>
    </source>
</evidence>
<feature type="transmembrane region" description="Helical" evidence="19">
    <location>
        <begin position="169"/>
        <end position="198"/>
    </location>
</feature>